<proteinExistence type="predicted"/>
<evidence type="ECO:0000313" key="3">
    <source>
        <dbReference type="Proteomes" id="UP000006765"/>
    </source>
</evidence>
<feature type="region of interest" description="Disordered" evidence="1">
    <location>
        <begin position="369"/>
        <end position="390"/>
    </location>
</feature>
<dbReference type="EMBL" id="AMGO01000047">
    <property type="protein sequence ID" value="EKE43852.1"/>
    <property type="molecule type" value="Genomic_DNA"/>
</dbReference>
<reference evidence="2 3" key="1">
    <citation type="journal article" date="2012" name="J. Bacteriol.">
        <title>Draft Genome Sequence of Oceaniovalibus guishaninsula JLT2003T.</title>
        <authorList>
            <person name="Tang K."/>
            <person name="Liu K."/>
            <person name="Jiao N."/>
        </authorList>
    </citation>
    <scope>NUCLEOTIDE SEQUENCE [LARGE SCALE GENOMIC DNA]</scope>
    <source>
        <strain evidence="2 3">JLT2003</strain>
    </source>
</reference>
<sequence>MQNDDRRHLDRDVAAQQPGNQQPADAADDGSPDTPPALDQHIVGRPRAVKDQHCRQIGPGPAVGVDPVTQRQRNGQRQRDLNRPLRRLFQPHTEGWIGRIVGRGRHPNPVLRIAERPYLVQDRPCRPFGPPASVEGIRQVRTAGIVAKRRVGGVDAQPHQQRGDLGILAARGGQAQFGRRGAGAQAALRFLGRSFRGTAQESGKVQQIGAHQIPAARRRTAPEKEPDQRRNQAADKDRGQRPHRILRRDVQIDREHERIGRGQRDRPHAGRPRAEDEGGGRQHGRDGQRRPDGAGQPQRQSKPRQGHDRGGNRLTQYLPQRRRGDEPAQILRDRRAQHRARQGQVQQPRGKIEDAVGRHRCRRHHRRIPGLRPPRIEPIQKSGQAGKRHGRGLRYPVAAEGRVRLAERNAHCIVPGVLTPA</sequence>
<feature type="compositionally biased region" description="Basic and acidic residues" evidence="1">
    <location>
        <begin position="220"/>
        <end position="240"/>
    </location>
</feature>
<accession>K2HB02</accession>
<protein>
    <submittedName>
        <fullName evidence="2">Uncharacterized protein</fullName>
    </submittedName>
</protein>
<feature type="compositionally biased region" description="Basic and acidic residues" evidence="1">
    <location>
        <begin position="1"/>
        <end position="13"/>
    </location>
</feature>
<gene>
    <name evidence="2" type="ORF">OCGS_2186</name>
</gene>
<organism evidence="2 3">
    <name type="scientific">Oceaniovalibus guishaninsula JLT2003</name>
    <dbReference type="NCBI Taxonomy" id="1231392"/>
    <lineage>
        <taxon>Bacteria</taxon>
        <taxon>Pseudomonadati</taxon>
        <taxon>Pseudomonadota</taxon>
        <taxon>Alphaproteobacteria</taxon>
        <taxon>Rhodobacterales</taxon>
        <taxon>Roseobacteraceae</taxon>
        <taxon>Oceaniovalibus</taxon>
    </lineage>
</organism>
<dbReference type="STRING" id="1231392.OCGS_2186"/>
<name>K2HB02_9RHOB</name>
<dbReference type="AlphaFoldDB" id="K2HB02"/>
<feature type="region of interest" description="Disordered" evidence="1">
    <location>
        <begin position="1"/>
        <end position="86"/>
    </location>
</feature>
<feature type="region of interest" description="Disordered" evidence="1">
    <location>
        <begin position="199"/>
        <end position="327"/>
    </location>
</feature>
<feature type="compositionally biased region" description="Basic and acidic residues" evidence="1">
    <location>
        <begin position="247"/>
        <end position="292"/>
    </location>
</feature>
<dbReference type="Proteomes" id="UP000006765">
    <property type="component" value="Unassembled WGS sequence"/>
</dbReference>
<comment type="caution">
    <text evidence="2">The sequence shown here is derived from an EMBL/GenBank/DDBJ whole genome shotgun (WGS) entry which is preliminary data.</text>
</comment>
<keyword evidence="3" id="KW-1185">Reference proteome</keyword>
<evidence type="ECO:0000256" key="1">
    <source>
        <dbReference type="SAM" id="MobiDB-lite"/>
    </source>
</evidence>
<evidence type="ECO:0000313" key="2">
    <source>
        <dbReference type="EMBL" id="EKE43852.1"/>
    </source>
</evidence>